<accession>A0A392MKL6</accession>
<organism evidence="1 2">
    <name type="scientific">Trifolium medium</name>
    <dbReference type="NCBI Taxonomy" id="97028"/>
    <lineage>
        <taxon>Eukaryota</taxon>
        <taxon>Viridiplantae</taxon>
        <taxon>Streptophyta</taxon>
        <taxon>Embryophyta</taxon>
        <taxon>Tracheophyta</taxon>
        <taxon>Spermatophyta</taxon>
        <taxon>Magnoliopsida</taxon>
        <taxon>eudicotyledons</taxon>
        <taxon>Gunneridae</taxon>
        <taxon>Pentapetalae</taxon>
        <taxon>rosids</taxon>
        <taxon>fabids</taxon>
        <taxon>Fabales</taxon>
        <taxon>Fabaceae</taxon>
        <taxon>Papilionoideae</taxon>
        <taxon>50 kb inversion clade</taxon>
        <taxon>NPAAA clade</taxon>
        <taxon>Hologalegina</taxon>
        <taxon>IRL clade</taxon>
        <taxon>Trifolieae</taxon>
        <taxon>Trifolium</taxon>
    </lineage>
</organism>
<protein>
    <submittedName>
        <fullName evidence="1">Uncharacterized protein</fullName>
    </submittedName>
</protein>
<sequence>DKAGDVTETVVDDKARVEAIIRRSLEKGKAAVGRGATASARKTHFRDSRALTAIVAAVTASATSVSSAPENPKIISGFGSCPVQNVLAPVEKQGNTELRYLVYKRMKSDITENNSKRLISVADESHSVKAAEQEKLQSFMINY</sequence>
<gene>
    <name evidence="1" type="ORF">A2U01_0008601</name>
</gene>
<dbReference type="AlphaFoldDB" id="A0A392MKL6"/>
<keyword evidence="2" id="KW-1185">Reference proteome</keyword>
<proteinExistence type="predicted"/>
<reference evidence="1 2" key="1">
    <citation type="journal article" date="2018" name="Front. Plant Sci.">
        <title>Red Clover (Trifolium pratense) and Zigzag Clover (T. medium) - A Picture of Genomic Similarities and Differences.</title>
        <authorList>
            <person name="Dluhosova J."/>
            <person name="Istvanek J."/>
            <person name="Nedelnik J."/>
            <person name="Repkova J."/>
        </authorList>
    </citation>
    <scope>NUCLEOTIDE SEQUENCE [LARGE SCALE GENOMIC DNA]</scope>
    <source>
        <strain evidence="2">cv. 10/8</strain>
        <tissue evidence="1">Leaf</tissue>
    </source>
</reference>
<feature type="non-terminal residue" evidence="1">
    <location>
        <position position="1"/>
    </location>
</feature>
<comment type="caution">
    <text evidence="1">The sequence shown here is derived from an EMBL/GenBank/DDBJ whole genome shotgun (WGS) entry which is preliminary data.</text>
</comment>
<dbReference type="Proteomes" id="UP000265520">
    <property type="component" value="Unassembled WGS sequence"/>
</dbReference>
<evidence type="ECO:0000313" key="2">
    <source>
        <dbReference type="Proteomes" id="UP000265520"/>
    </source>
</evidence>
<name>A0A392MKL6_9FABA</name>
<dbReference type="EMBL" id="LXQA010012786">
    <property type="protein sequence ID" value="MCH87723.1"/>
    <property type="molecule type" value="Genomic_DNA"/>
</dbReference>
<evidence type="ECO:0000313" key="1">
    <source>
        <dbReference type="EMBL" id="MCH87723.1"/>
    </source>
</evidence>